<dbReference type="GO" id="GO:0000398">
    <property type="term" value="P:mRNA splicing, via spliceosome"/>
    <property type="evidence" value="ECO:0007669"/>
    <property type="project" value="TreeGrafter"/>
</dbReference>
<comment type="caution">
    <text evidence="1">The sequence shown here is derived from an EMBL/GenBank/DDBJ whole genome shotgun (WGS) entry which is preliminary data.</text>
</comment>
<keyword evidence="2" id="KW-1185">Reference proteome</keyword>
<evidence type="ECO:0008006" key="3">
    <source>
        <dbReference type="Google" id="ProtNLM"/>
    </source>
</evidence>
<dbReference type="GO" id="GO:0061632">
    <property type="term" value="F:RNA lariat debranching enzyme activator activity"/>
    <property type="evidence" value="ECO:0007669"/>
    <property type="project" value="TreeGrafter"/>
</dbReference>
<proteinExistence type="predicted"/>
<reference evidence="1" key="1">
    <citation type="submission" date="2018-11" db="EMBL/GenBank/DDBJ databases">
        <authorList>
            <consortium name="Pathogen Informatics"/>
        </authorList>
    </citation>
    <scope>NUCLEOTIDE SEQUENCE</scope>
</reference>
<sequence>MVCGDVEGKFGSLYARINKVIKTAGDFEALFCVGDFFGSDFASFRDYISECPKIPIPTYIVSFISHDVSNFIDNPNGCELYPNITYLGSKGVYSFMSGLRVIYAATQPIVEESTPKAYDFASPLEVCSLAGIDLLLTTQWPLNVSNKVPNFPANIKPNFASSSMSRLASLMRPRYHFAASEGVFYERPPYRNHRVLQEKATNVTRFIGLAKVKNSENLKYLYALKLVPLEQMKREDVILQPPDTTENPYIMMDFKATEQVKETAY</sequence>
<name>A0A3S5AVH7_9PLAT</name>
<accession>A0A3S5AVH7</accession>
<dbReference type="OrthoDB" id="444325at2759"/>
<dbReference type="PANTHER" id="PTHR12072">
    <property type="entry name" value="CWF19, CELL CYCLE CONTROL PROTEIN"/>
    <property type="match status" value="1"/>
</dbReference>
<dbReference type="Proteomes" id="UP000784294">
    <property type="component" value="Unassembled WGS sequence"/>
</dbReference>
<evidence type="ECO:0000313" key="2">
    <source>
        <dbReference type="Proteomes" id="UP000784294"/>
    </source>
</evidence>
<organism evidence="1 2">
    <name type="scientific">Protopolystoma xenopodis</name>
    <dbReference type="NCBI Taxonomy" id="117903"/>
    <lineage>
        <taxon>Eukaryota</taxon>
        <taxon>Metazoa</taxon>
        <taxon>Spiralia</taxon>
        <taxon>Lophotrochozoa</taxon>
        <taxon>Platyhelminthes</taxon>
        <taxon>Monogenea</taxon>
        <taxon>Polyopisthocotylea</taxon>
        <taxon>Polystomatidea</taxon>
        <taxon>Polystomatidae</taxon>
        <taxon>Protopolystoma</taxon>
    </lineage>
</organism>
<dbReference type="AlphaFoldDB" id="A0A3S5AVH7"/>
<dbReference type="PANTHER" id="PTHR12072:SF4">
    <property type="entry name" value="CWF19-LIKE PROTEIN 1"/>
    <property type="match status" value="1"/>
</dbReference>
<dbReference type="GO" id="GO:0071014">
    <property type="term" value="C:post-mRNA release spliceosomal complex"/>
    <property type="evidence" value="ECO:0007669"/>
    <property type="project" value="TreeGrafter"/>
</dbReference>
<evidence type="ECO:0000313" key="1">
    <source>
        <dbReference type="EMBL" id="VEL29607.1"/>
    </source>
</evidence>
<dbReference type="InterPro" id="IPR040194">
    <property type="entry name" value="Cwf19-like"/>
</dbReference>
<dbReference type="EMBL" id="CAAALY010104662">
    <property type="protein sequence ID" value="VEL29607.1"/>
    <property type="molecule type" value="Genomic_DNA"/>
</dbReference>
<gene>
    <name evidence="1" type="ORF">PXEA_LOCUS23047</name>
</gene>
<protein>
    <recommendedName>
        <fullName evidence="3">Calcineurin-like phosphoesterase domain-containing protein</fullName>
    </recommendedName>
</protein>
<dbReference type="CDD" id="cd07380">
    <property type="entry name" value="MPP_CWF19_N"/>
    <property type="match status" value="1"/>
</dbReference>